<evidence type="ECO:0000259" key="1">
    <source>
        <dbReference type="Pfam" id="PF19809"/>
    </source>
</evidence>
<dbReference type="InterPro" id="IPR046259">
    <property type="entry name" value="DUF6292"/>
</dbReference>
<dbReference type="Pfam" id="PF19809">
    <property type="entry name" value="DUF6292"/>
    <property type="match status" value="1"/>
</dbReference>
<comment type="caution">
    <text evidence="2">The sequence shown here is derived from an EMBL/GenBank/DDBJ whole genome shotgun (WGS) entry which is preliminary data.</text>
</comment>
<dbReference type="RefSeq" id="WP_112271557.1">
    <property type="nucleotide sequence ID" value="NZ_SWMS01000004.1"/>
</dbReference>
<reference evidence="2 3" key="1">
    <citation type="journal article" date="2015" name="Antonie Van Leeuwenhoek">
        <title>Prauserella endophytica sp. nov., an endophytic actinobacterium isolated from Tamarix taklamakanensis.</title>
        <authorList>
            <person name="Liu J.M."/>
            <person name="Habden X."/>
            <person name="Guo L."/>
            <person name="Tuo L."/>
            <person name="Jiang Z.K."/>
            <person name="Liu S.W."/>
            <person name="Liu X.F."/>
            <person name="Chen L."/>
            <person name="Li R.F."/>
            <person name="Zhang Y.Q."/>
            <person name="Sun C.H."/>
        </authorList>
    </citation>
    <scope>NUCLEOTIDE SEQUENCE [LARGE SCALE GENOMIC DNA]</scope>
    <source>
        <strain evidence="2 3">CGMCC 4.7182</strain>
    </source>
</reference>
<dbReference type="EMBL" id="SWMS01000004">
    <property type="protein sequence ID" value="TKG71783.1"/>
    <property type="molecule type" value="Genomic_DNA"/>
</dbReference>
<gene>
    <name evidence="2" type="ORF">FCN18_09810</name>
</gene>
<dbReference type="Proteomes" id="UP000309992">
    <property type="component" value="Unassembled WGS sequence"/>
</dbReference>
<evidence type="ECO:0000313" key="3">
    <source>
        <dbReference type="Proteomes" id="UP000309992"/>
    </source>
</evidence>
<evidence type="ECO:0000313" key="2">
    <source>
        <dbReference type="EMBL" id="TKG71783.1"/>
    </source>
</evidence>
<sequence length="205" mass="21380">MNQPRSGGRRVPGEFDRARAAAAHADIESQVQAARTVAGHAVDVEDCRELLAMLGLRDLDGVRPRRPAVAQTAADGATALGSGLAGYLGAVARALGVSAGDASFEVSDTATAHLALARKSARGPDRDLMLLWSEQRGWSVSIAARPADPAVLARLGGDLVPAPHMVASFVRAVLAGHGAPTVRTIVPMPRDRHELAARMRAHVAD</sequence>
<keyword evidence="3" id="KW-1185">Reference proteome</keyword>
<feature type="domain" description="DUF6292" evidence="1">
    <location>
        <begin position="87"/>
        <end position="171"/>
    </location>
</feature>
<name>A0ABY2S791_9PSEU</name>
<organism evidence="2 3">
    <name type="scientific">Prauserella endophytica</name>
    <dbReference type="NCBI Taxonomy" id="1592324"/>
    <lineage>
        <taxon>Bacteria</taxon>
        <taxon>Bacillati</taxon>
        <taxon>Actinomycetota</taxon>
        <taxon>Actinomycetes</taxon>
        <taxon>Pseudonocardiales</taxon>
        <taxon>Pseudonocardiaceae</taxon>
        <taxon>Prauserella</taxon>
        <taxon>Prauserella coralliicola group</taxon>
    </lineage>
</organism>
<protein>
    <recommendedName>
        <fullName evidence="1">DUF6292 domain-containing protein</fullName>
    </recommendedName>
</protein>
<proteinExistence type="predicted"/>
<accession>A0ABY2S791</accession>